<organism evidence="2 3">
    <name type="scientific">Dorcoceras hygrometricum</name>
    <dbReference type="NCBI Taxonomy" id="472368"/>
    <lineage>
        <taxon>Eukaryota</taxon>
        <taxon>Viridiplantae</taxon>
        <taxon>Streptophyta</taxon>
        <taxon>Embryophyta</taxon>
        <taxon>Tracheophyta</taxon>
        <taxon>Spermatophyta</taxon>
        <taxon>Magnoliopsida</taxon>
        <taxon>eudicotyledons</taxon>
        <taxon>Gunneridae</taxon>
        <taxon>Pentapetalae</taxon>
        <taxon>asterids</taxon>
        <taxon>lamiids</taxon>
        <taxon>Lamiales</taxon>
        <taxon>Gesneriaceae</taxon>
        <taxon>Didymocarpoideae</taxon>
        <taxon>Trichosporeae</taxon>
        <taxon>Loxocarpinae</taxon>
        <taxon>Dorcoceras</taxon>
    </lineage>
</organism>
<evidence type="ECO:0000313" key="3">
    <source>
        <dbReference type="Proteomes" id="UP000250235"/>
    </source>
</evidence>
<protein>
    <recommendedName>
        <fullName evidence="4">Secreted protein</fullName>
    </recommendedName>
</protein>
<dbReference type="AlphaFoldDB" id="A0A2Z6ZUY5"/>
<evidence type="ECO:0000256" key="1">
    <source>
        <dbReference type="SAM" id="SignalP"/>
    </source>
</evidence>
<dbReference type="EMBL" id="KV068812">
    <property type="protein sequence ID" value="KZV06667.1"/>
    <property type="molecule type" value="Genomic_DNA"/>
</dbReference>
<gene>
    <name evidence="2" type="ORF">F511_45851</name>
</gene>
<feature type="signal peptide" evidence="1">
    <location>
        <begin position="1"/>
        <end position="25"/>
    </location>
</feature>
<name>A0A2Z6ZUY5_9LAMI</name>
<proteinExistence type="predicted"/>
<sequence length="84" mass="8688">MRAGRAWWPAVASSLVQLVARWSGAAPAAVRHAWRTGSAVIGAAMPHKMRPACGLLPHTMLATAAAVRPPSGNVLGSVATADFF</sequence>
<dbReference type="Proteomes" id="UP000250235">
    <property type="component" value="Unassembled WGS sequence"/>
</dbReference>
<keyword evidence="1" id="KW-0732">Signal</keyword>
<evidence type="ECO:0000313" key="2">
    <source>
        <dbReference type="EMBL" id="KZV06667.1"/>
    </source>
</evidence>
<accession>A0A2Z6ZUY5</accession>
<reference evidence="2 3" key="1">
    <citation type="journal article" date="2015" name="Proc. Natl. Acad. Sci. U.S.A.">
        <title>The resurrection genome of Boea hygrometrica: A blueprint for survival of dehydration.</title>
        <authorList>
            <person name="Xiao L."/>
            <person name="Yang G."/>
            <person name="Zhang L."/>
            <person name="Yang X."/>
            <person name="Zhao S."/>
            <person name="Ji Z."/>
            <person name="Zhou Q."/>
            <person name="Hu M."/>
            <person name="Wang Y."/>
            <person name="Chen M."/>
            <person name="Xu Y."/>
            <person name="Jin H."/>
            <person name="Xiao X."/>
            <person name="Hu G."/>
            <person name="Bao F."/>
            <person name="Hu Y."/>
            <person name="Wan P."/>
            <person name="Li L."/>
            <person name="Deng X."/>
            <person name="Kuang T."/>
            <person name="Xiang C."/>
            <person name="Zhu J.K."/>
            <person name="Oliver M.J."/>
            <person name="He Y."/>
        </authorList>
    </citation>
    <scope>NUCLEOTIDE SEQUENCE [LARGE SCALE GENOMIC DNA]</scope>
    <source>
        <strain evidence="3">cv. XS01</strain>
    </source>
</reference>
<evidence type="ECO:0008006" key="4">
    <source>
        <dbReference type="Google" id="ProtNLM"/>
    </source>
</evidence>
<feature type="chain" id="PRO_5016410198" description="Secreted protein" evidence="1">
    <location>
        <begin position="26"/>
        <end position="84"/>
    </location>
</feature>
<keyword evidence="3" id="KW-1185">Reference proteome</keyword>